<dbReference type="Pfam" id="PF12680">
    <property type="entry name" value="SnoaL_2"/>
    <property type="match status" value="1"/>
</dbReference>
<protein>
    <submittedName>
        <fullName evidence="2">Nuclear transport factor 2 family protein</fullName>
    </submittedName>
</protein>
<dbReference type="AlphaFoldDB" id="A0AAE9Y8M6"/>
<organism evidence="2 3">
    <name type="scientific">Iamia majanohamensis</name>
    <dbReference type="NCBI Taxonomy" id="467976"/>
    <lineage>
        <taxon>Bacteria</taxon>
        <taxon>Bacillati</taxon>
        <taxon>Actinomycetota</taxon>
        <taxon>Acidimicrobiia</taxon>
        <taxon>Acidimicrobiales</taxon>
        <taxon>Iamiaceae</taxon>
        <taxon>Iamia</taxon>
    </lineage>
</organism>
<dbReference type="SUPFAM" id="SSF54427">
    <property type="entry name" value="NTF2-like"/>
    <property type="match status" value="1"/>
</dbReference>
<accession>A0AAE9Y8M6</accession>
<feature type="domain" description="SnoaL-like" evidence="1">
    <location>
        <begin position="14"/>
        <end position="122"/>
    </location>
</feature>
<name>A0AAE9Y8M6_9ACTN</name>
<evidence type="ECO:0000313" key="3">
    <source>
        <dbReference type="Proteomes" id="UP001216390"/>
    </source>
</evidence>
<dbReference type="Gene3D" id="3.10.450.50">
    <property type="match status" value="1"/>
</dbReference>
<dbReference type="Proteomes" id="UP001216390">
    <property type="component" value="Chromosome"/>
</dbReference>
<evidence type="ECO:0000259" key="1">
    <source>
        <dbReference type="Pfam" id="PF12680"/>
    </source>
</evidence>
<proteinExistence type="predicted"/>
<keyword evidence="3" id="KW-1185">Reference proteome</keyword>
<gene>
    <name evidence="2" type="ORF">PO878_09280</name>
</gene>
<reference evidence="2" key="1">
    <citation type="submission" date="2023-01" db="EMBL/GenBank/DDBJ databases">
        <title>The diversity of Class Acidimicrobiia in South China Sea sediment environments and the proposal of Iamia marina sp. nov., a novel species of the genus Iamia.</title>
        <authorList>
            <person name="He Y."/>
            <person name="Tian X."/>
        </authorList>
    </citation>
    <scope>NUCLEOTIDE SEQUENCE</scope>
    <source>
        <strain evidence="2">DSM 19957</strain>
    </source>
</reference>
<dbReference type="InterPro" id="IPR032710">
    <property type="entry name" value="NTF2-like_dom_sf"/>
</dbReference>
<evidence type="ECO:0000313" key="2">
    <source>
        <dbReference type="EMBL" id="WCO68914.1"/>
    </source>
</evidence>
<dbReference type="RefSeq" id="WP_272738428.1">
    <property type="nucleotide sequence ID" value="NZ_CP116942.1"/>
</dbReference>
<sequence>MPTDDDHPARAASQRSMAAVEAGDRDGWLALFAPDAVVEDPIGPSMFDPEGGGHHGPEGIAEFYDTVIGPNRGVAFSIDASYACGDEVANVGTITTTLPDGTRAIVDGVYTYRVDPEGRIAALRAFWEADAIRFEPPAG</sequence>
<dbReference type="KEGG" id="ima:PO878_09280"/>
<dbReference type="InterPro" id="IPR037401">
    <property type="entry name" value="SnoaL-like"/>
</dbReference>
<dbReference type="EMBL" id="CP116942">
    <property type="protein sequence ID" value="WCO68914.1"/>
    <property type="molecule type" value="Genomic_DNA"/>
</dbReference>